<dbReference type="SUPFAM" id="SSF49464">
    <property type="entry name" value="Carboxypeptidase regulatory domain-like"/>
    <property type="match status" value="1"/>
</dbReference>
<dbReference type="RefSeq" id="WP_160905670.1">
    <property type="nucleotide sequence ID" value="NZ_WVHS01000001.1"/>
</dbReference>
<evidence type="ECO:0000259" key="2">
    <source>
        <dbReference type="Pfam" id="PF13205"/>
    </source>
</evidence>
<proteinExistence type="predicted"/>
<reference evidence="3 4" key="1">
    <citation type="submission" date="2019-11" db="EMBL/GenBank/DDBJ databases">
        <title>Pedobacter sp. HMF7056 Genome sequencing and assembly.</title>
        <authorList>
            <person name="Kang H."/>
            <person name="Kim H."/>
            <person name="Joh K."/>
        </authorList>
    </citation>
    <scope>NUCLEOTIDE SEQUENCE [LARGE SCALE GENOMIC DNA]</scope>
    <source>
        <strain evidence="3 4">HMF7056</strain>
    </source>
</reference>
<evidence type="ECO:0000256" key="1">
    <source>
        <dbReference type="ARBA" id="ARBA00022729"/>
    </source>
</evidence>
<evidence type="ECO:0000313" key="4">
    <source>
        <dbReference type="Proteomes" id="UP000451233"/>
    </source>
</evidence>
<protein>
    <recommendedName>
        <fullName evidence="2">SbsA Ig-like domain-containing protein</fullName>
    </recommendedName>
</protein>
<accession>A0A7K1XV95</accession>
<dbReference type="EMBL" id="WVHS01000001">
    <property type="protein sequence ID" value="MXV14718.1"/>
    <property type="molecule type" value="Genomic_DNA"/>
</dbReference>
<keyword evidence="4" id="KW-1185">Reference proteome</keyword>
<dbReference type="InterPro" id="IPR008969">
    <property type="entry name" value="CarboxyPept-like_regulatory"/>
</dbReference>
<evidence type="ECO:0000313" key="3">
    <source>
        <dbReference type="EMBL" id="MXV14718.1"/>
    </source>
</evidence>
<organism evidence="3 4">
    <name type="scientific">Hufsiella ginkgonis</name>
    <dbReference type="NCBI Taxonomy" id="2695274"/>
    <lineage>
        <taxon>Bacteria</taxon>
        <taxon>Pseudomonadati</taxon>
        <taxon>Bacteroidota</taxon>
        <taxon>Sphingobacteriia</taxon>
        <taxon>Sphingobacteriales</taxon>
        <taxon>Sphingobacteriaceae</taxon>
        <taxon>Hufsiella</taxon>
    </lineage>
</organism>
<dbReference type="AlphaFoldDB" id="A0A7K1XV95"/>
<feature type="domain" description="SbsA Ig-like" evidence="2">
    <location>
        <begin position="39"/>
        <end position="138"/>
    </location>
</feature>
<dbReference type="PROSITE" id="PS51257">
    <property type="entry name" value="PROKAR_LIPOPROTEIN"/>
    <property type="match status" value="1"/>
</dbReference>
<dbReference type="InterPro" id="IPR032812">
    <property type="entry name" value="SbsA_Ig"/>
</dbReference>
<keyword evidence="1" id="KW-0732">Signal</keyword>
<dbReference type="Pfam" id="PF13205">
    <property type="entry name" value="Big_5"/>
    <property type="match status" value="1"/>
</dbReference>
<sequence length="544" mass="62149">MANFQRDNLELNLFIAFFLIISFLAACASIQQPTGGARDRTPPKILKEYPKNLSLNFSAKKIEITFDEYFKLANESKEISISPALDKNPIFKTKGKTLVIDLQDTLERNTTYTINFGKAIVDYNEGNILKNYSYVFATGNVIDSLSISGTVYNAVTKKPEMETTVLLIPIKQDTIFGKRPANIFSITDSSGNFSLKNLRGNTYKIYALKEQGGDRIYNSTNELIGFRKDSIVLKENITGIKLEVFKEDPVNFRMDRKMQPDGHYLFTFNYPLKKPSVTLLKQPELDRTKFAEFNKPGDSLNLWLPKITYDTLDVAFYDQGKGLDTITLRRNEKDKYNYTVNISDNVENGKIRQRRDIYLTLSAPISAVDDSKISVLEDSIPLANVEFNKDTSSIRRYSLKYNWRNKKKYVLKIEENAFTSINGGKNKAYKKDFIMDPDLNYGDLIFNTRLPDSISSSFIVQLIKNEKDIVRTSIVTKSSNITFAGLAPDSYTVRVIYDTNNNGKWDTGKVKEKLQPEMIWNYDKTMTVLANRDLEEPLTIPKTP</sequence>
<comment type="caution">
    <text evidence="3">The sequence shown here is derived from an EMBL/GenBank/DDBJ whole genome shotgun (WGS) entry which is preliminary data.</text>
</comment>
<name>A0A7K1XV95_9SPHI</name>
<gene>
    <name evidence="3" type="ORF">GS398_05360</name>
</gene>
<dbReference type="Proteomes" id="UP000451233">
    <property type="component" value="Unassembled WGS sequence"/>
</dbReference>